<organism evidence="2 3">
    <name type="scientific">Coptis chinensis</name>
    <dbReference type="NCBI Taxonomy" id="261450"/>
    <lineage>
        <taxon>Eukaryota</taxon>
        <taxon>Viridiplantae</taxon>
        <taxon>Streptophyta</taxon>
        <taxon>Embryophyta</taxon>
        <taxon>Tracheophyta</taxon>
        <taxon>Spermatophyta</taxon>
        <taxon>Magnoliopsida</taxon>
        <taxon>Ranunculales</taxon>
        <taxon>Ranunculaceae</taxon>
        <taxon>Coptidoideae</taxon>
        <taxon>Coptis</taxon>
    </lineage>
</organism>
<dbReference type="OrthoDB" id="769613at2759"/>
<gene>
    <name evidence="2" type="ORF">IFM89_000646</name>
</gene>
<feature type="non-terminal residue" evidence="2">
    <location>
        <position position="216"/>
    </location>
</feature>
<protein>
    <submittedName>
        <fullName evidence="2">Uncharacterized protein</fullName>
    </submittedName>
</protein>
<feature type="region of interest" description="Disordered" evidence="1">
    <location>
        <begin position="143"/>
        <end position="166"/>
    </location>
</feature>
<evidence type="ECO:0000313" key="2">
    <source>
        <dbReference type="EMBL" id="KAF9618177.1"/>
    </source>
</evidence>
<proteinExistence type="predicted"/>
<keyword evidence="3" id="KW-1185">Reference proteome</keyword>
<dbReference type="PANTHER" id="PTHR31680:SF4">
    <property type="entry name" value="LONGIFOLIA PROTEIN"/>
    <property type="match status" value="1"/>
</dbReference>
<dbReference type="PANTHER" id="PTHR31680">
    <property type="entry name" value="LONGIFOLIA PROTEIN"/>
    <property type="match status" value="1"/>
</dbReference>
<dbReference type="Proteomes" id="UP000631114">
    <property type="component" value="Unassembled WGS sequence"/>
</dbReference>
<accession>A0A835IKL0</accession>
<feature type="region of interest" description="Disordered" evidence="1">
    <location>
        <begin position="102"/>
        <end position="122"/>
    </location>
</feature>
<feature type="compositionally biased region" description="Basic and acidic residues" evidence="1">
    <location>
        <begin position="199"/>
        <end position="216"/>
    </location>
</feature>
<reference evidence="2 3" key="1">
    <citation type="submission" date="2020-10" db="EMBL/GenBank/DDBJ databases">
        <title>The Coptis chinensis genome and diversification of protoberbering-type alkaloids.</title>
        <authorList>
            <person name="Wang B."/>
            <person name="Shu S."/>
            <person name="Song C."/>
            <person name="Liu Y."/>
        </authorList>
    </citation>
    <scope>NUCLEOTIDE SEQUENCE [LARGE SCALE GENOMIC DNA]</scope>
    <source>
        <strain evidence="2">HL-2020</strain>
        <tissue evidence="2">Leaf</tissue>
    </source>
</reference>
<dbReference type="InterPro" id="IPR033334">
    <property type="entry name" value="LNG1/2"/>
</dbReference>
<evidence type="ECO:0000313" key="3">
    <source>
        <dbReference type="Proteomes" id="UP000631114"/>
    </source>
</evidence>
<feature type="compositionally biased region" description="Low complexity" evidence="1">
    <location>
        <begin position="67"/>
        <end position="79"/>
    </location>
</feature>
<evidence type="ECO:0000256" key="1">
    <source>
        <dbReference type="SAM" id="MobiDB-lite"/>
    </source>
</evidence>
<feature type="region of interest" description="Disordered" evidence="1">
    <location>
        <begin position="196"/>
        <end position="216"/>
    </location>
</feature>
<feature type="region of interest" description="Disordered" evidence="1">
    <location>
        <begin position="59"/>
        <end position="79"/>
    </location>
</feature>
<sequence>VFRNSQPPRSRFKYSKPCISLLTVHSHFSNSNHGDECHSDLHTAKDKNSSKNVIENHRVSMESPRASFSSSSCSSSFSSVECNRTSQPETYSFDRAINQEQASKAPSYGQTNSSAHLRRKSSDFRDVVKDSIYKEGRALSVKTTAQKDTVNHGVKHRDSPRPLPVTRSVDESVERGINGKYKEPVDPLNGLTKLQEVPHYFHDTREPPRSSPYERF</sequence>
<dbReference type="EMBL" id="JADFTS010000002">
    <property type="protein sequence ID" value="KAF9618177.1"/>
    <property type="molecule type" value="Genomic_DNA"/>
</dbReference>
<dbReference type="GO" id="GO:0051513">
    <property type="term" value="P:regulation of monopolar cell growth"/>
    <property type="evidence" value="ECO:0007669"/>
    <property type="project" value="InterPro"/>
</dbReference>
<name>A0A835IKL0_9MAGN</name>
<dbReference type="AlphaFoldDB" id="A0A835IKL0"/>
<feature type="compositionally biased region" description="Polar residues" evidence="1">
    <location>
        <begin position="102"/>
        <end position="115"/>
    </location>
</feature>
<comment type="caution">
    <text evidence="2">The sequence shown here is derived from an EMBL/GenBank/DDBJ whole genome shotgun (WGS) entry which is preliminary data.</text>
</comment>